<name>A0A0N0DEU7_FUSLA</name>
<reference evidence="3 4" key="1">
    <citation type="submission" date="2015-04" db="EMBL/GenBank/DDBJ databases">
        <title>The draft genome sequence of Fusarium langsethiae, a T-2/HT-2 mycotoxin producer.</title>
        <authorList>
            <person name="Lysoe E."/>
            <person name="Divon H.H."/>
            <person name="Terzi V."/>
            <person name="Orru L."/>
            <person name="Lamontanara A."/>
            <person name="Kolseth A.-K."/>
            <person name="Frandsen R.J."/>
            <person name="Nielsen K."/>
            <person name="Thrane U."/>
        </authorList>
    </citation>
    <scope>NUCLEOTIDE SEQUENCE [LARGE SCALE GENOMIC DNA]</scope>
    <source>
        <strain evidence="3 4">Fl201059</strain>
    </source>
</reference>
<keyword evidence="1" id="KW-0812">Transmembrane</keyword>
<proteinExistence type="predicted"/>
<feature type="chain" id="PRO_5005846647" evidence="2">
    <location>
        <begin position="18"/>
        <end position="626"/>
    </location>
</feature>
<keyword evidence="2" id="KW-0732">Signal</keyword>
<evidence type="ECO:0000313" key="3">
    <source>
        <dbReference type="EMBL" id="KPA41667.1"/>
    </source>
</evidence>
<organism evidence="3 4">
    <name type="scientific">Fusarium langsethiae</name>
    <dbReference type="NCBI Taxonomy" id="179993"/>
    <lineage>
        <taxon>Eukaryota</taxon>
        <taxon>Fungi</taxon>
        <taxon>Dikarya</taxon>
        <taxon>Ascomycota</taxon>
        <taxon>Pezizomycotina</taxon>
        <taxon>Sordariomycetes</taxon>
        <taxon>Hypocreomycetidae</taxon>
        <taxon>Hypocreales</taxon>
        <taxon>Nectriaceae</taxon>
        <taxon>Fusarium</taxon>
    </lineage>
</organism>
<sequence>MWVPFIVLAFFIHGLNDKPISAHGDAVREAIGLASTLWPIALAAILGALVRTVALFRAEQGTYLGTLASLLGSQTLVSTIKTAFVLRMMSLWTLVLFLLWTFSPLGGQAVLRTIQTTLYTSSQNHEASYVPAADIGLPLNYGIWESASSKANHLGRILPMFGAALSAPNALAQASNGSSTNFDAVIQDLGGVDVASNNARVDLWGNVRVPEITQLPDYDSSNPYKWIKVPSDQLVTYESLIGIPIRGIPSNSAGNFTLQASASYMALECSSWFNTSECLSRIPKGLRLHKSVNASTTMEVVTEIHRGYSNTYMDIPSDVPRSNFNFSSKDRYSTGPVERCTLVFGTNDNSTICDMSHVYVDIDIMCDRPRTFVTMVCEVQRIHHSHSHDVSVSDTNMTSNRGPGPGAFIATLPWLITSFRAGMKSPFENYLSDPALGIEDDETGGFGVTTEFTRLPLRVFAHKLALIINTAMRVSYYEPAVLASGRMNLTEMETLGPGNAIHYTNTTGKFTTSEERYQVQKTWMAIYIFSLLMGISILATVLLSLATRAPDFLTSISALTRDSVHVHVPPGGSTYCGDERARLLKNRRLKIRDVLSDEDVGYVALADDNGHGDQRGFRAAKKRPYA</sequence>
<dbReference type="AlphaFoldDB" id="A0A0N0DEU7"/>
<keyword evidence="1" id="KW-1133">Transmembrane helix</keyword>
<feature type="transmembrane region" description="Helical" evidence="1">
    <location>
        <begin position="84"/>
        <end position="102"/>
    </location>
</feature>
<evidence type="ECO:0000256" key="2">
    <source>
        <dbReference type="SAM" id="SignalP"/>
    </source>
</evidence>
<gene>
    <name evidence="3" type="ORF">FLAG1_05421</name>
</gene>
<evidence type="ECO:0000313" key="4">
    <source>
        <dbReference type="Proteomes" id="UP000037904"/>
    </source>
</evidence>
<protein>
    <submittedName>
        <fullName evidence="3">Uncharacterized protein</fullName>
    </submittedName>
</protein>
<dbReference type="EMBL" id="JXCE01000089">
    <property type="protein sequence ID" value="KPA41667.1"/>
    <property type="molecule type" value="Genomic_DNA"/>
</dbReference>
<comment type="caution">
    <text evidence="3">The sequence shown here is derived from an EMBL/GenBank/DDBJ whole genome shotgun (WGS) entry which is preliminary data.</text>
</comment>
<feature type="transmembrane region" description="Helical" evidence="1">
    <location>
        <begin position="30"/>
        <end position="50"/>
    </location>
</feature>
<evidence type="ECO:0000256" key="1">
    <source>
        <dbReference type="SAM" id="Phobius"/>
    </source>
</evidence>
<feature type="signal peptide" evidence="2">
    <location>
        <begin position="1"/>
        <end position="17"/>
    </location>
</feature>
<keyword evidence="1" id="KW-0472">Membrane</keyword>
<accession>A0A0N0DEU7</accession>
<dbReference type="Proteomes" id="UP000037904">
    <property type="component" value="Unassembled WGS sequence"/>
</dbReference>
<keyword evidence="4" id="KW-1185">Reference proteome</keyword>
<feature type="transmembrane region" description="Helical" evidence="1">
    <location>
        <begin position="523"/>
        <end position="546"/>
    </location>
</feature>